<evidence type="ECO:0000313" key="2">
    <source>
        <dbReference type="EMBL" id="KAG9067088.1"/>
    </source>
</evidence>
<proteinExistence type="predicted"/>
<feature type="compositionally biased region" description="Polar residues" evidence="1">
    <location>
        <begin position="1"/>
        <end position="10"/>
    </location>
</feature>
<accession>A0A9P8BTD3</accession>
<protein>
    <submittedName>
        <fullName evidence="2">Uncharacterized protein</fullName>
    </submittedName>
</protein>
<evidence type="ECO:0000256" key="1">
    <source>
        <dbReference type="SAM" id="MobiDB-lite"/>
    </source>
</evidence>
<evidence type="ECO:0000313" key="3">
    <source>
        <dbReference type="Proteomes" id="UP000707451"/>
    </source>
</evidence>
<feature type="compositionally biased region" description="Polar residues" evidence="1">
    <location>
        <begin position="69"/>
        <end position="79"/>
    </location>
</feature>
<keyword evidence="3" id="KW-1185">Reference proteome</keyword>
<dbReference type="OrthoDB" id="2370938at2759"/>
<sequence length="191" mass="20622">MAPIKNNKNVQPKPRVLTCRAKGRRLTPLSSPSSEFDTTSHQPSVSSHETPRSPSASLPAEDQDGTPAGPSSVQATETASSSSSSKGKGRHFCEEEKRAKRGQTVFGNLYIMVHVRDVTIPNNLTELGTISTQFKIWNDLRATIEQGLSPVLGAVVSGTGRRVGTISPLGSVYARTETTRTPEFKTFLSRV</sequence>
<reference evidence="2" key="1">
    <citation type="submission" date="2021-06" db="EMBL/GenBank/DDBJ databases">
        <title>Genome Sequence of Mortierella hyaline Strain SCG-10, a Cold-Adapted, Nitrate-Reducing Fungus Isolated from Soil in Minnesota, USA.</title>
        <authorList>
            <person name="Aldossari N."/>
        </authorList>
    </citation>
    <scope>NUCLEOTIDE SEQUENCE</scope>
    <source>
        <strain evidence="2">SCG-10</strain>
    </source>
</reference>
<organism evidence="2 3">
    <name type="scientific">Linnemannia hyalina</name>
    <dbReference type="NCBI Taxonomy" id="64524"/>
    <lineage>
        <taxon>Eukaryota</taxon>
        <taxon>Fungi</taxon>
        <taxon>Fungi incertae sedis</taxon>
        <taxon>Mucoromycota</taxon>
        <taxon>Mortierellomycotina</taxon>
        <taxon>Mortierellomycetes</taxon>
        <taxon>Mortierellales</taxon>
        <taxon>Mortierellaceae</taxon>
        <taxon>Linnemannia</taxon>
    </lineage>
</organism>
<dbReference type="Proteomes" id="UP000707451">
    <property type="component" value="Unassembled WGS sequence"/>
</dbReference>
<dbReference type="EMBL" id="JAHRHY010000009">
    <property type="protein sequence ID" value="KAG9067088.1"/>
    <property type="molecule type" value="Genomic_DNA"/>
</dbReference>
<gene>
    <name evidence="2" type="ORF">KI688_013001</name>
</gene>
<comment type="caution">
    <text evidence="2">The sequence shown here is derived from an EMBL/GenBank/DDBJ whole genome shotgun (WGS) entry which is preliminary data.</text>
</comment>
<feature type="region of interest" description="Disordered" evidence="1">
    <location>
        <begin position="1"/>
        <end position="96"/>
    </location>
</feature>
<feature type="compositionally biased region" description="Polar residues" evidence="1">
    <location>
        <begin position="28"/>
        <end position="56"/>
    </location>
</feature>
<name>A0A9P8BTD3_9FUNG</name>
<dbReference type="AlphaFoldDB" id="A0A9P8BTD3"/>